<feature type="compositionally biased region" description="Low complexity" evidence="1">
    <location>
        <begin position="303"/>
        <end position="314"/>
    </location>
</feature>
<feature type="compositionally biased region" description="Pro residues" evidence="1">
    <location>
        <begin position="324"/>
        <end position="339"/>
    </location>
</feature>
<feature type="compositionally biased region" description="Low complexity" evidence="1">
    <location>
        <begin position="219"/>
        <end position="238"/>
    </location>
</feature>
<organism evidence="3 4">
    <name type="scientific">Aphanomyces stellatus</name>
    <dbReference type="NCBI Taxonomy" id="120398"/>
    <lineage>
        <taxon>Eukaryota</taxon>
        <taxon>Sar</taxon>
        <taxon>Stramenopiles</taxon>
        <taxon>Oomycota</taxon>
        <taxon>Saprolegniomycetes</taxon>
        <taxon>Saprolegniales</taxon>
        <taxon>Verrucalvaceae</taxon>
        <taxon>Aphanomyces</taxon>
    </lineage>
</organism>
<evidence type="ECO:0000313" key="2">
    <source>
        <dbReference type="EMBL" id="KAF0692003.1"/>
    </source>
</evidence>
<dbReference type="EMBL" id="VJMH01005995">
    <property type="protein sequence ID" value="KAF0692003.1"/>
    <property type="molecule type" value="Genomic_DNA"/>
</dbReference>
<feature type="compositionally biased region" description="Polar residues" evidence="1">
    <location>
        <begin position="190"/>
        <end position="218"/>
    </location>
</feature>
<feature type="compositionally biased region" description="Low complexity" evidence="1">
    <location>
        <begin position="175"/>
        <end position="186"/>
    </location>
</feature>
<name>A0A485L761_9STRA</name>
<reference evidence="3 4" key="1">
    <citation type="submission" date="2019-03" db="EMBL/GenBank/DDBJ databases">
        <authorList>
            <person name="Gaulin E."/>
            <person name="Dumas B."/>
        </authorList>
    </citation>
    <scope>NUCLEOTIDE SEQUENCE [LARGE SCALE GENOMIC DNA]</scope>
    <source>
        <strain evidence="3">CBS 568.67</strain>
    </source>
</reference>
<proteinExistence type="predicted"/>
<dbReference type="EMBL" id="CAADRA010006016">
    <property type="protein sequence ID" value="VFT93609.1"/>
    <property type="molecule type" value="Genomic_DNA"/>
</dbReference>
<reference evidence="2" key="2">
    <citation type="submission" date="2019-06" db="EMBL/GenBank/DDBJ databases">
        <title>Genomics analysis of Aphanomyces spp. identifies a new class of oomycete effector associated with host adaptation.</title>
        <authorList>
            <person name="Gaulin E."/>
        </authorList>
    </citation>
    <scope>NUCLEOTIDE SEQUENCE</scope>
    <source>
        <strain evidence="2">CBS 578.67</strain>
    </source>
</reference>
<evidence type="ECO:0000256" key="1">
    <source>
        <dbReference type="SAM" id="MobiDB-lite"/>
    </source>
</evidence>
<feature type="region of interest" description="Disordered" evidence="1">
    <location>
        <begin position="55"/>
        <end position="102"/>
    </location>
</feature>
<keyword evidence="4" id="KW-1185">Reference proteome</keyword>
<dbReference type="OrthoDB" id="77406at2759"/>
<feature type="region of interest" description="Disordered" evidence="1">
    <location>
        <begin position="301"/>
        <end position="359"/>
    </location>
</feature>
<feature type="region of interest" description="Disordered" evidence="1">
    <location>
        <begin position="175"/>
        <end position="238"/>
    </location>
</feature>
<evidence type="ECO:0000313" key="4">
    <source>
        <dbReference type="Proteomes" id="UP000332933"/>
    </source>
</evidence>
<gene>
    <name evidence="3" type="primary">Aste57867_16845</name>
    <name evidence="2" type="ORF">As57867_016787</name>
    <name evidence="3" type="ORF">ASTE57867_16845</name>
</gene>
<feature type="compositionally biased region" description="Low complexity" evidence="1">
    <location>
        <begin position="255"/>
        <end position="279"/>
    </location>
</feature>
<feature type="region of interest" description="Disordered" evidence="1">
    <location>
        <begin position="385"/>
        <end position="444"/>
    </location>
</feature>
<feature type="compositionally biased region" description="Basic and acidic residues" evidence="1">
    <location>
        <begin position="429"/>
        <end position="444"/>
    </location>
</feature>
<sequence>MKMKMKLDANGRLVCDQPREIFYFEGIKINRCEICKNPKRHKSWCAEKWEEMQGVTREDNNDDDDDDDDESDFTTKSRKDAPLSSTRQRSVNTKPIADAPVPGTRIMRPCPYCPCTSRKHLARETKSCKFYPYFKRRMAEEAEDPVNKGIARRVGEKPFEACVREYAALMAKAQPPASPAKATSPKMNGTGATSEPNSIMSATKTVAPATKSSAQKTNTAVPATKTAAPATTTAAPATKAGVPTTIAAAIATKSTVPATKSAAPATKAATTPTVEPKTVGTPAVAKSTLPTVTIKTQANALRSTASTTPTSQQSKPLQNQSQPSKPPPTAAPPANPLPSHPSASLPSGNTPSSSAVPYSMQIPPQMSPYMWYVPATMAQAHQQMTSMMHPPTAATKPQTSAAALPAHPSVKQPPAMGTRPQTTSTADEAASRKRKAEDDSQDAKRRHDLLVRLLSAVERDQDQAKRSDEEMVKLQLERLEFDRQLQRERFAFDRDQAEKAQKRFEANQVVIKQILAELGPPPATTTTLSM</sequence>
<feature type="compositionally biased region" description="Acidic residues" evidence="1">
    <location>
        <begin position="60"/>
        <end position="72"/>
    </location>
</feature>
<dbReference type="Proteomes" id="UP000332933">
    <property type="component" value="Unassembled WGS sequence"/>
</dbReference>
<feature type="region of interest" description="Disordered" evidence="1">
    <location>
        <begin position="255"/>
        <end position="282"/>
    </location>
</feature>
<accession>A0A485L761</accession>
<evidence type="ECO:0000313" key="3">
    <source>
        <dbReference type="EMBL" id="VFT93609.1"/>
    </source>
</evidence>
<protein>
    <submittedName>
        <fullName evidence="3">Aste57867_16845 protein</fullName>
    </submittedName>
</protein>
<dbReference type="AlphaFoldDB" id="A0A485L761"/>
<feature type="compositionally biased region" description="Polar residues" evidence="1">
    <location>
        <begin position="83"/>
        <end position="93"/>
    </location>
</feature>